<dbReference type="InterPro" id="IPR015915">
    <property type="entry name" value="Kelch-typ_b-propeller"/>
</dbReference>
<gene>
    <name evidence="2" type="ORF">Tsubulata_051166</name>
</gene>
<dbReference type="SUPFAM" id="SSF117281">
    <property type="entry name" value="Kelch motif"/>
    <property type="match status" value="1"/>
</dbReference>
<comment type="caution">
    <text evidence="2">The sequence shown here is derived from an EMBL/GenBank/DDBJ whole genome shotgun (WGS) entry which is preliminary data.</text>
</comment>
<evidence type="ECO:0000256" key="1">
    <source>
        <dbReference type="SAM" id="MobiDB-lite"/>
    </source>
</evidence>
<name>A0A9Q0F9K8_9ROSI</name>
<protein>
    <submittedName>
        <fullName evidence="2">Uncharacterized protein</fullName>
    </submittedName>
</protein>
<organism evidence="2 3">
    <name type="scientific">Turnera subulata</name>
    <dbReference type="NCBI Taxonomy" id="218843"/>
    <lineage>
        <taxon>Eukaryota</taxon>
        <taxon>Viridiplantae</taxon>
        <taxon>Streptophyta</taxon>
        <taxon>Embryophyta</taxon>
        <taxon>Tracheophyta</taxon>
        <taxon>Spermatophyta</taxon>
        <taxon>Magnoliopsida</taxon>
        <taxon>eudicotyledons</taxon>
        <taxon>Gunneridae</taxon>
        <taxon>Pentapetalae</taxon>
        <taxon>rosids</taxon>
        <taxon>fabids</taxon>
        <taxon>Malpighiales</taxon>
        <taxon>Passifloraceae</taxon>
        <taxon>Turnera</taxon>
    </lineage>
</organism>
<feature type="compositionally biased region" description="Low complexity" evidence="1">
    <location>
        <begin position="10"/>
        <end position="19"/>
    </location>
</feature>
<dbReference type="AlphaFoldDB" id="A0A9Q0F9K8"/>
<keyword evidence="3" id="KW-1185">Reference proteome</keyword>
<proteinExistence type="predicted"/>
<evidence type="ECO:0000313" key="3">
    <source>
        <dbReference type="Proteomes" id="UP001141552"/>
    </source>
</evidence>
<accession>A0A9Q0F9K8</accession>
<reference evidence="2" key="2">
    <citation type="journal article" date="2023" name="Plants (Basel)">
        <title>Annotation of the Turnera subulata (Passifloraceae) Draft Genome Reveals the S-Locus Evolved after the Divergence of Turneroideae from Passifloroideae in a Stepwise Manner.</title>
        <authorList>
            <person name="Henning P.M."/>
            <person name="Roalson E.H."/>
            <person name="Mir W."/>
            <person name="McCubbin A.G."/>
            <person name="Shore J.S."/>
        </authorList>
    </citation>
    <scope>NUCLEOTIDE SEQUENCE</scope>
    <source>
        <strain evidence="2">F60SS</strain>
    </source>
</reference>
<evidence type="ECO:0000313" key="2">
    <source>
        <dbReference type="EMBL" id="KAJ4826282.1"/>
    </source>
</evidence>
<dbReference type="OrthoDB" id="1483698at2759"/>
<dbReference type="Proteomes" id="UP001141552">
    <property type="component" value="Unassembled WGS sequence"/>
</dbReference>
<reference evidence="2" key="1">
    <citation type="submission" date="2022-02" db="EMBL/GenBank/DDBJ databases">
        <authorList>
            <person name="Henning P.M."/>
            <person name="McCubbin A.G."/>
            <person name="Shore J.S."/>
        </authorList>
    </citation>
    <scope>NUCLEOTIDE SEQUENCE</scope>
    <source>
        <strain evidence="2">F60SS</strain>
        <tissue evidence="2">Leaves</tissue>
    </source>
</reference>
<dbReference type="Pfam" id="PF01344">
    <property type="entry name" value="Kelch_1"/>
    <property type="match status" value="1"/>
</dbReference>
<feature type="region of interest" description="Disordered" evidence="1">
    <location>
        <begin position="1"/>
        <end position="23"/>
    </location>
</feature>
<sequence>MEPIMEKKSAATATTTTTPPTTPRRRLCIGAEDGRGRGREWYTVDITEDDDREIVRCSCNCGCASCAKRMRHDTRGSPSLLPIAILKFGKKCRDAYNWAVLGDQLYVLALKKRRLSEFGPIMPTLLAFDLTDPSAPNQWMHKPDMLAPRSDSPSMVVVGGKLYALGGLDEDHYHCWAAVYDPTSDTWEDLPDPPFLPERGFYAASLEAEGKLMPGQGYYIASAFVDYSSSPEKNRTMSRIEQ</sequence>
<dbReference type="Gene3D" id="2.120.10.80">
    <property type="entry name" value="Kelch-type beta propeller"/>
    <property type="match status" value="1"/>
</dbReference>
<dbReference type="InterPro" id="IPR006652">
    <property type="entry name" value="Kelch_1"/>
</dbReference>
<dbReference type="EMBL" id="JAKUCV010006714">
    <property type="protein sequence ID" value="KAJ4826282.1"/>
    <property type="molecule type" value="Genomic_DNA"/>
</dbReference>